<comment type="pathway">
    <text evidence="2 12">Glycolipid biosynthesis; glycosylphosphatidylinositol-anchor biosynthesis.</text>
</comment>
<evidence type="ECO:0000256" key="11">
    <source>
        <dbReference type="ARBA" id="ARBA00023136"/>
    </source>
</evidence>
<comment type="caution">
    <text evidence="13">The sequence shown here is derived from an EMBL/GenBank/DDBJ whole genome shotgun (WGS) entry which is preliminary data.</text>
</comment>
<proteinExistence type="inferred from homology"/>
<dbReference type="Proteomes" id="UP001320420">
    <property type="component" value="Unassembled WGS sequence"/>
</dbReference>
<comment type="similarity">
    <text evidence="3 12">Belongs to the PIGV family.</text>
</comment>
<keyword evidence="14" id="KW-1185">Reference proteome</keyword>
<evidence type="ECO:0000256" key="6">
    <source>
        <dbReference type="ARBA" id="ARBA00022676"/>
    </source>
</evidence>
<name>A0AAN9V446_9PEZI</name>
<feature type="transmembrane region" description="Helical" evidence="12">
    <location>
        <begin position="255"/>
        <end position="275"/>
    </location>
</feature>
<dbReference type="Pfam" id="PF04188">
    <property type="entry name" value="Mannosyl_trans2"/>
    <property type="match status" value="1"/>
</dbReference>
<dbReference type="GO" id="GO:0004376">
    <property type="term" value="F:GPI mannosyltransferase activity"/>
    <property type="evidence" value="ECO:0007669"/>
    <property type="project" value="InterPro"/>
</dbReference>
<evidence type="ECO:0000313" key="13">
    <source>
        <dbReference type="EMBL" id="KAK7753143.1"/>
    </source>
</evidence>
<reference evidence="13 14" key="1">
    <citation type="submission" date="2024-02" db="EMBL/GenBank/DDBJ databases">
        <title>De novo assembly and annotation of 12 fungi associated with fruit tree decline syndrome in Ontario, Canada.</title>
        <authorList>
            <person name="Sulman M."/>
            <person name="Ellouze W."/>
            <person name="Ilyukhin E."/>
        </authorList>
    </citation>
    <scope>NUCLEOTIDE SEQUENCE [LARGE SCALE GENOMIC DNA]</scope>
    <source>
        <strain evidence="13 14">M11/M66-122</strain>
    </source>
</reference>
<evidence type="ECO:0000256" key="5">
    <source>
        <dbReference type="ARBA" id="ARBA00022502"/>
    </source>
</evidence>
<evidence type="ECO:0000256" key="12">
    <source>
        <dbReference type="RuleBase" id="RU363112"/>
    </source>
</evidence>
<keyword evidence="7 12" id="KW-0808">Transferase</keyword>
<comment type="subcellular location">
    <subcellularLocation>
        <location evidence="1 12">Endoplasmic reticulum membrane</location>
        <topology evidence="1 12">Multi-pass membrane protein</topology>
    </subcellularLocation>
</comment>
<evidence type="ECO:0000256" key="9">
    <source>
        <dbReference type="ARBA" id="ARBA00022824"/>
    </source>
</evidence>
<evidence type="ECO:0000256" key="4">
    <source>
        <dbReference type="ARBA" id="ARBA00013795"/>
    </source>
</evidence>
<comment type="caution">
    <text evidence="12">Lacks conserved residue(s) required for the propagation of feature annotation.</text>
</comment>
<dbReference type="PANTHER" id="PTHR12468">
    <property type="entry name" value="GPI MANNOSYLTRANSFERASE 2"/>
    <property type="match status" value="1"/>
</dbReference>
<dbReference type="GO" id="GO:0000009">
    <property type="term" value="F:alpha-1,6-mannosyltransferase activity"/>
    <property type="evidence" value="ECO:0007669"/>
    <property type="project" value="InterPro"/>
</dbReference>
<evidence type="ECO:0000256" key="10">
    <source>
        <dbReference type="ARBA" id="ARBA00022989"/>
    </source>
</evidence>
<evidence type="ECO:0000256" key="8">
    <source>
        <dbReference type="ARBA" id="ARBA00022692"/>
    </source>
</evidence>
<gene>
    <name evidence="13" type="primary">GPI18</name>
    <name evidence="13" type="ORF">SLS62_004875</name>
</gene>
<comment type="function">
    <text evidence="12">Mannosyltransferase involved in glycosylphosphatidylinositol-anchor biosynthesis.</text>
</comment>
<evidence type="ECO:0000256" key="2">
    <source>
        <dbReference type="ARBA" id="ARBA00004687"/>
    </source>
</evidence>
<feature type="transmembrane region" description="Helical" evidence="12">
    <location>
        <begin position="111"/>
        <end position="133"/>
    </location>
</feature>
<evidence type="ECO:0000256" key="7">
    <source>
        <dbReference type="ARBA" id="ARBA00022679"/>
    </source>
</evidence>
<evidence type="ECO:0000313" key="14">
    <source>
        <dbReference type="Proteomes" id="UP001320420"/>
    </source>
</evidence>
<keyword evidence="9 12" id="KW-0256">Endoplasmic reticulum</keyword>
<keyword evidence="8 12" id="KW-0812">Transmembrane</keyword>
<accession>A0AAN9V446</accession>
<evidence type="ECO:0000256" key="3">
    <source>
        <dbReference type="ARBA" id="ARBA00008698"/>
    </source>
</evidence>
<keyword evidence="5 12" id="KW-0337">GPI-anchor biosynthesis</keyword>
<organism evidence="13 14">
    <name type="scientific">Diatrype stigma</name>
    <dbReference type="NCBI Taxonomy" id="117547"/>
    <lineage>
        <taxon>Eukaryota</taxon>
        <taxon>Fungi</taxon>
        <taxon>Dikarya</taxon>
        <taxon>Ascomycota</taxon>
        <taxon>Pezizomycotina</taxon>
        <taxon>Sordariomycetes</taxon>
        <taxon>Xylariomycetidae</taxon>
        <taxon>Xylariales</taxon>
        <taxon>Diatrypaceae</taxon>
        <taxon>Diatrype</taxon>
    </lineage>
</organism>
<dbReference type="EMBL" id="JAKJXP020000031">
    <property type="protein sequence ID" value="KAK7753143.1"/>
    <property type="molecule type" value="Genomic_DNA"/>
</dbReference>
<evidence type="ECO:0000256" key="1">
    <source>
        <dbReference type="ARBA" id="ARBA00004477"/>
    </source>
</evidence>
<dbReference type="InterPro" id="IPR007315">
    <property type="entry name" value="PIG-V/Gpi18"/>
</dbReference>
<keyword evidence="6 12" id="KW-0328">Glycosyltransferase</keyword>
<feature type="transmembrane region" description="Helical" evidence="12">
    <location>
        <begin position="197"/>
        <end position="219"/>
    </location>
</feature>
<feature type="transmembrane region" description="Helical" evidence="12">
    <location>
        <begin position="359"/>
        <end position="378"/>
    </location>
</feature>
<dbReference type="GO" id="GO:0005789">
    <property type="term" value="C:endoplasmic reticulum membrane"/>
    <property type="evidence" value="ECO:0007669"/>
    <property type="project" value="UniProtKB-SubCell"/>
</dbReference>
<feature type="transmembrane region" description="Helical" evidence="12">
    <location>
        <begin position="12"/>
        <end position="37"/>
    </location>
</feature>
<keyword evidence="10 12" id="KW-1133">Transmembrane helix</keyword>
<dbReference type="PANTHER" id="PTHR12468:SF2">
    <property type="entry name" value="GPI MANNOSYLTRANSFERASE 2"/>
    <property type="match status" value="1"/>
</dbReference>
<sequence length="381" mass="41282">MTLLDIQHPVRSLAGAFAAWKALLLAIALGSGVGPAYDTSTTLVSPLLPSSNESVFDLSTKLTRWDAIYFVQAARRGYLFEQEWAFGGGLPVVISSTASLLRSFGLGGTGLFLSAPYAESTFSFLSFLGYLFFAKAVLSDKRTVAHDVSLVASGMWFGFATTFRSNGILGGVPFAFELLRELSSPPTLASIRRRFALIVGGSAVAVGFAVPQLVAYLTFCSGSSTAEPRPWCGKTLPSIYSFVQEQYWNVGFLRYWTPGNIPLFFLAAPVTYLLMRSGIDMLQSPLRFLGGEGRSSKAPAAALDGFIRSTAFSQIILATLAVTTYHVQIITRISSGYPLWYFWLASLLGDPKSHFGSKIVFFMVMYATIQGALFASFLPPA</sequence>
<keyword evidence="11 12" id="KW-0472">Membrane</keyword>
<dbReference type="AlphaFoldDB" id="A0AAN9V446"/>
<dbReference type="GO" id="GO:0031501">
    <property type="term" value="C:mannosyltransferase complex"/>
    <property type="evidence" value="ECO:0007669"/>
    <property type="project" value="TreeGrafter"/>
</dbReference>
<dbReference type="EC" id="2.4.1.-" evidence="12"/>
<dbReference type="GO" id="GO:0006506">
    <property type="term" value="P:GPI anchor biosynthetic process"/>
    <property type="evidence" value="ECO:0007669"/>
    <property type="project" value="UniProtKB-KW"/>
</dbReference>
<protein>
    <recommendedName>
        <fullName evidence="4 12">GPI mannosyltransferase 2</fullName>
        <ecNumber evidence="12">2.4.1.-</ecNumber>
    </recommendedName>
</protein>